<evidence type="ECO:0000313" key="5">
    <source>
        <dbReference type="EMBL" id="ODQ77822.1"/>
    </source>
</evidence>
<organism evidence="5 6">
    <name type="scientific">Babjeviella inositovora NRRL Y-12698</name>
    <dbReference type="NCBI Taxonomy" id="984486"/>
    <lineage>
        <taxon>Eukaryota</taxon>
        <taxon>Fungi</taxon>
        <taxon>Dikarya</taxon>
        <taxon>Ascomycota</taxon>
        <taxon>Saccharomycotina</taxon>
        <taxon>Pichiomycetes</taxon>
        <taxon>Serinales incertae sedis</taxon>
        <taxon>Babjeviella</taxon>
    </lineage>
</organism>
<accession>A0A1E3QL58</accession>
<protein>
    <recommendedName>
        <fullName evidence="7">DNA replication factor Cdt1 C-terminal domain-containing protein</fullName>
    </recommendedName>
</protein>
<dbReference type="EMBL" id="KV454438">
    <property type="protein sequence ID" value="ODQ77822.1"/>
    <property type="molecule type" value="Genomic_DNA"/>
</dbReference>
<keyword evidence="6" id="KW-1185">Reference proteome</keyword>
<dbReference type="Pfam" id="PF08839">
    <property type="entry name" value="CDT1"/>
    <property type="match status" value="1"/>
</dbReference>
<dbReference type="RefSeq" id="XP_018983150.1">
    <property type="nucleotide sequence ID" value="XM_019129774.1"/>
</dbReference>
<dbReference type="Proteomes" id="UP000094336">
    <property type="component" value="Unassembled WGS sequence"/>
</dbReference>
<evidence type="ECO:0008006" key="7">
    <source>
        <dbReference type="Google" id="ProtNLM"/>
    </source>
</evidence>
<evidence type="ECO:0000256" key="1">
    <source>
        <dbReference type="ARBA" id="ARBA00008356"/>
    </source>
</evidence>
<feature type="domain" description="DNA replication factor Cdt1 C-terminal" evidence="4">
    <location>
        <begin position="178"/>
        <end position="278"/>
    </location>
</feature>
<dbReference type="STRING" id="984486.A0A1E3QL58"/>
<gene>
    <name evidence="5" type="ORF">BABINDRAFT_163209</name>
</gene>
<evidence type="ECO:0000256" key="2">
    <source>
        <dbReference type="ARBA" id="ARBA00023306"/>
    </source>
</evidence>
<sequence length="318" mass="35491">MTSPETQAPQTDQEKLLVRFFSALDTSVNLYYALHVNDPAITVLIPQVRSLTNTEFNHAFVAQILAIYPSAYRIQVNSRGSMTIGVDCNLKMQLRARSIEFEERLAAYMLANGSLPMIEDPQSWISKLAEVKPREELPTKRAIDSAPNASLKKAKILSNSPSKFAYKAVSTDTTGLTLLERIKLKAKLKAEQVQVEQTPEIKRKKYLAGKFPVVYDILYTSTSKSSNSISFYAESGELGETAALTKCFPLVRMTEIIKDSIKHALPDDDVKDILLEIAAVLENVEMVPITTDKEETYAVKVGTLNRNADLKKLKELET</sequence>
<name>A0A1E3QL58_9ASCO</name>
<dbReference type="Gene3D" id="1.10.10.1420">
    <property type="entry name" value="DNA replication factor Cdt1, C-terminal WH domain"/>
    <property type="match status" value="1"/>
</dbReference>
<dbReference type="GeneID" id="30147627"/>
<dbReference type="Pfam" id="PF16679">
    <property type="entry name" value="CDT1_C"/>
    <property type="match status" value="1"/>
</dbReference>
<dbReference type="SUPFAM" id="SSF46785">
    <property type="entry name" value="Winged helix' DNA-binding domain"/>
    <property type="match status" value="1"/>
</dbReference>
<dbReference type="InterPro" id="IPR036390">
    <property type="entry name" value="WH_DNA-bd_sf"/>
</dbReference>
<dbReference type="InterPro" id="IPR038090">
    <property type="entry name" value="Cdt1_C_WH_dom_sf"/>
</dbReference>
<evidence type="ECO:0000259" key="3">
    <source>
        <dbReference type="Pfam" id="PF08839"/>
    </source>
</evidence>
<dbReference type="InterPro" id="IPR014939">
    <property type="entry name" value="CDT1_Gemini-bd-like"/>
</dbReference>
<dbReference type="InterPro" id="IPR032054">
    <property type="entry name" value="Cdt1_C"/>
</dbReference>
<comment type="similarity">
    <text evidence="1">Belongs to the Cdt1 family.</text>
</comment>
<reference evidence="6" key="1">
    <citation type="submission" date="2016-05" db="EMBL/GenBank/DDBJ databases">
        <title>Comparative genomics of biotechnologically important yeasts.</title>
        <authorList>
            <consortium name="DOE Joint Genome Institute"/>
            <person name="Riley R."/>
            <person name="Haridas S."/>
            <person name="Wolfe K.H."/>
            <person name="Lopes M.R."/>
            <person name="Hittinger C.T."/>
            <person name="Goker M."/>
            <person name="Salamov A."/>
            <person name="Wisecaver J."/>
            <person name="Long T.M."/>
            <person name="Aerts A.L."/>
            <person name="Barry K."/>
            <person name="Choi C."/>
            <person name="Clum A."/>
            <person name="Coughlan A.Y."/>
            <person name="Deshpande S."/>
            <person name="Douglass A.P."/>
            <person name="Hanson S.J."/>
            <person name="Klenk H.-P."/>
            <person name="Labutti K."/>
            <person name="Lapidus A."/>
            <person name="Lindquist E."/>
            <person name="Lipzen A."/>
            <person name="Meier-Kolthoff J.P."/>
            <person name="Ohm R.A."/>
            <person name="Otillar R.P."/>
            <person name="Pangilinan J."/>
            <person name="Peng Y."/>
            <person name="Rokas A."/>
            <person name="Rosa C.A."/>
            <person name="Scheuner C."/>
            <person name="Sibirny A.A."/>
            <person name="Slot J.C."/>
            <person name="Stielow J.B."/>
            <person name="Sun H."/>
            <person name="Kurtzman C.P."/>
            <person name="Blackwell M."/>
            <person name="Grigoriev I.V."/>
            <person name="Jeffries T.W."/>
        </authorList>
    </citation>
    <scope>NUCLEOTIDE SEQUENCE [LARGE SCALE GENOMIC DNA]</scope>
    <source>
        <strain evidence="6">NRRL Y-12698</strain>
    </source>
</reference>
<evidence type="ECO:0000259" key="4">
    <source>
        <dbReference type="Pfam" id="PF16679"/>
    </source>
</evidence>
<keyword evidence="2" id="KW-0131">Cell cycle</keyword>
<evidence type="ECO:0000313" key="6">
    <source>
        <dbReference type="Proteomes" id="UP000094336"/>
    </source>
</evidence>
<dbReference type="AlphaFoldDB" id="A0A1E3QL58"/>
<feature type="domain" description="CDT1 Geminin-binding" evidence="3">
    <location>
        <begin position="15"/>
        <end position="95"/>
    </location>
</feature>
<proteinExistence type="inferred from homology"/>
<dbReference type="OrthoDB" id="3981148at2759"/>